<name>A0A1E7KMN4_9ACTN</name>
<evidence type="ECO:0000256" key="2">
    <source>
        <dbReference type="RuleBase" id="RU362080"/>
    </source>
</evidence>
<dbReference type="InterPro" id="IPR036165">
    <property type="entry name" value="YefM-like_sf"/>
</dbReference>
<sequence length="89" mass="9624">MSDTIGLRDARTQLGSLVRKAAVSRERTAITDHGQVAAILINPAELADLEDELALAQYELEKSRADAAPSVPHEQVVRELRESSQDSAA</sequence>
<dbReference type="Pfam" id="PF02604">
    <property type="entry name" value="PhdYeFM_antitox"/>
    <property type="match status" value="1"/>
</dbReference>
<evidence type="ECO:0000256" key="3">
    <source>
        <dbReference type="SAM" id="MobiDB-lite"/>
    </source>
</evidence>
<keyword evidence="5" id="KW-1185">Reference proteome</keyword>
<evidence type="ECO:0000313" key="5">
    <source>
        <dbReference type="Proteomes" id="UP000176101"/>
    </source>
</evidence>
<organism evidence="4 5">
    <name type="scientific">Streptomyces oceani</name>
    <dbReference type="NCBI Taxonomy" id="1075402"/>
    <lineage>
        <taxon>Bacteria</taxon>
        <taxon>Bacillati</taxon>
        <taxon>Actinomycetota</taxon>
        <taxon>Actinomycetes</taxon>
        <taxon>Kitasatosporales</taxon>
        <taxon>Streptomycetaceae</taxon>
        <taxon>Streptomyces</taxon>
    </lineage>
</organism>
<dbReference type="RefSeq" id="WP_070195276.1">
    <property type="nucleotide sequence ID" value="NZ_LJGU01000106.1"/>
</dbReference>
<feature type="region of interest" description="Disordered" evidence="3">
    <location>
        <begin position="64"/>
        <end position="89"/>
    </location>
</feature>
<dbReference type="SUPFAM" id="SSF143120">
    <property type="entry name" value="YefM-like"/>
    <property type="match status" value="1"/>
</dbReference>
<dbReference type="Gene3D" id="3.40.1620.10">
    <property type="entry name" value="YefM-like domain"/>
    <property type="match status" value="1"/>
</dbReference>
<dbReference type="AlphaFoldDB" id="A0A1E7KMN4"/>
<comment type="function">
    <text evidence="2">Antitoxin component of a type II toxin-antitoxin (TA) system.</text>
</comment>
<comment type="similarity">
    <text evidence="1 2">Belongs to the phD/YefM antitoxin family.</text>
</comment>
<dbReference type="OrthoDB" id="488160at2"/>
<protein>
    <recommendedName>
        <fullName evidence="2">Antitoxin</fullName>
    </recommendedName>
</protein>
<evidence type="ECO:0000313" key="4">
    <source>
        <dbReference type="EMBL" id="OEV05081.1"/>
    </source>
</evidence>
<dbReference type="Proteomes" id="UP000176101">
    <property type="component" value="Unassembled WGS sequence"/>
</dbReference>
<gene>
    <name evidence="4" type="ORF">AN216_04485</name>
</gene>
<evidence type="ECO:0000256" key="1">
    <source>
        <dbReference type="ARBA" id="ARBA00009981"/>
    </source>
</evidence>
<feature type="compositionally biased region" description="Basic and acidic residues" evidence="3">
    <location>
        <begin position="75"/>
        <end position="89"/>
    </location>
</feature>
<dbReference type="STRING" id="1075402.AN216_04485"/>
<accession>A0A1E7KMN4</accession>
<comment type="caution">
    <text evidence="4">The sequence shown here is derived from an EMBL/GenBank/DDBJ whole genome shotgun (WGS) entry which is preliminary data.</text>
</comment>
<dbReference type="EMBL" id="LJGU01000106">
    <property type="protein sequence ID" value="OEV05081.1"/>
    <property type="molecule type" value="Genomic_DNA"/>
</dbReference>
<dbReference type="InterPro" id="IPR006442">
    <property type="entry name" value="Antitoxin_Phd/YefM"/>
</dbReference>
<reference evidence="4 5" key="1">
    <citation type="journal article" date="2016" name="Front. Microbiol.">
        <title>Comparative Genomics Analysis of Streptomyces Species Reveals Their Adaptation to the Marine Environment and Their Diversity at the Genomic Level.</title>
        <authorList>
            <person name="Tian X."/>
            <person name="Zhang Z."/>
            <person name="Yang T."/>
            <person name="Chen M."/>
            <person name="Li J."/>
            <person name="Chen F."/>
            <person name="Yang J."/>
            <person name="Li W."/>
            <person name="Zhang B."/>
            <person name="Zhang Z."/>
            <person name="Wu J."/>
            <person name="Zhang C."/>
            <person name="Long L."/>
            <person name="Xiao J."/>
        </authorList>
    </citation>
    <scope>NUCLEOTIDE SEQUENCE [LARGE SCALE GENOMIC DNA]</scope>
    <source>
        <strain evidence="4 5">SCSIO 02100</strain>
    </source>
</reference>
<proteinExistence type="inferred from homology"/>